<name>A0A6L6LSA9_9FIRM</name>
<gene>
    <name evidence="1" type="ORF">GMD59_10380</name>
</gene>
<dbReference type="SUPFAM" id="SSF56784">
    <property type="entry name" value="HAD-like"/>
    <property type="match status" value="1"/>
</dbReference>
<dbReference type="InterPro" id="IPR036412">
    <property type="entry name" value="HAD-like_sf"/>
</dbReference>
<dbReference type="EMBL" id="WMZU01000015">
    <property type="protein sequence ID" value="MTS27692.1"/>
    <property type="molecule type" value="Genomic_DNA"/>
</dbReference>
<sequence length="282" mass="30284">MEMRETENTAYARKREFLLCTDICGSALDTLRSRQEQAYCPALVEVFELEEHAQEARRAWMSVALESRLRGGNRFRLLSQACVRIAQQGAAVPGLDGILHWVESGSELTHGALAARVKRGAGPALARALAWSREVNRRLTAMPKECAPFAAVEGCLAAVRAVADVVAMGTGTPAAVRGEWTRGGLSGYTDAVFAAPQDGKAEALIPVFGAGYLPSHMLVVGDTLGDAALAAQAGALFFPILPGREEACWQRLAEEGFPKFLHGSFAGAYEDTLRKAQRSLLP</sequence>
<evidence type="ECO:0000313" key="2">
    <source>
        <dbReference type="Proteomes" id="UP000472755"/>
    </source>
</evidence>
<evidence type="ECO:0000313" key="1">
    <source>
        <dbReference type="EMBL" id="MTS27692.1"/>
    </source>
</evidence>
<dbReference type="RefSeq" id="WP_133304511.1">
    <property type="nucleotide sequence ID" value="NZ_CAUBBA010000090.1"/>
</dbReference>
<protein>
    <recommendedName>
        <fullName evidence="3">HAD family hydrolase</fullName>
    </recommendedName>
</protein>
<dbReference type="Proteomes" id="UP000472755">
    <property type="component" value="Unassembled WGS sequence"/>
</dbReference>
<evidence type="ECO:0008006" key="3">
    <source>
        <dbReference type="Google" id="ProtNLM"/>
    </source>
</evidence>
<reference evidence="1 2" key="1">
    <citation type="journal article" date="2019" name="Nat. Med.">
        <title>A library of human gut bacterial isolates paired with longitudinal multiomics data enables mechanistic microbiome research.</title>
        <authorList>
            <person name="Poyet M."/>
            <person name="Groussin M."/>
            <person name="Gibbons S.M."/>
            <person name="Avila-Pacheco J."/>
            <person name="Jiang X."/>
            <person name="Kearney S.M."/>
            <person name="Perrotta A.R."/>
            <person name="Berdy B."/>
            <person name="Zhao S."/>
            <person name="Lieberman T.D."/>
            <person name="Swanson P.K."/>
            <person name="Smith M."/>
            <person name="Roesemann S."/>
            <person name="Alexander J.E."/>
            <person name="Rich S.A."/>
            <person name="Livny J."/>
            <person name="Vlamakis H."/>
            <person name="Clish C."/>
            <person name="Bullock K."/>
            <person name="Deik A."/>
            <person name="Scott J."/>
            <person name="Pierce K.A."/>
            <person name="Xavier R.J."/>
            <person name="Alm E.J."/>
        </authorList>
    </citation>
    <scope>NUCLEOTIDE SEQUENCE [LARGE SCALE GENOMIC DNA]</scope>
    <source>
        <strain evidence="1 2">BIOML-A4</strain>
    </source>
</reference>
<accession>A0A6L6LSA9</accession>
<dbReference type="InterPro" id="IPR023214">
    <property type="entry name" value="HAD_sf"/>
</dbReference>
<proteinExistence type="predicted"/>
<organism evidence="1 2">
    <name type="scientific">Ruthenibacterium lactatiformans</name>
    <dbReference type="NCBI Taxonomy" id="1550024"/>
    <lineage>
        <taxon>Bacteria</taxon>
        <taxon>Bacillati</taxon>
        <taxon>Bacillota</taxon>
        <taxon>Clostridia</taxon>
        <taxon>Eubacteriales</taxon>
        <taxon>Oscillospiraceae</taxon>
        <taxon>Ruthenibacterium</taxon>
    </lineage>
</organism>
<comment type="caution">
    <text evidence="1">The sequence shown here is derived from an EMBL/GenBank/DDBJ whole genome shotgun (WGS) entry which is preliminary data.</text>
</comment>
<dbReference type="AlphaFoldDB" id="A0A6L6LSA9"/>
<dbReference type="Gene3D" id="3.40.50.1000">
    <property type="entry name" value="HAD superfamily/HAD-like"/>
    <property type="match status" value="1"/>
</dbReference>